<organism evidence="9 10">
    <name type="scientific">Methanopyrus kandleri</name>
    <dbReference type="NCBI Taxonomy" id="2320"/>
    <lineage>
        <taxon>Archaea</taxon>
        <taxon>Methanobacteriati</taxon>
        <taxon>Methanobacteriota</taxon>
        <taxon>Methanomada group</taxon>
        <taxon>Methanopyri</taxon>
        <taxon>Methanopyrales</taxon>
        <taxon>Methanopyraceae</taxon>
        <taxon>Methanopyrus</taxon>
    </lineage>
</organism>
<evidence type="ECO:0000256" key="6">
    <source>
        <dbReference type="ARBA" id="ARBA00022840"/>
    </source>
</evidence>
<dbReference type="AlphaFoldDB" id="A0A832TB36"/>
<dbReference type="Gene3D" id="2.40.50.360">
    <property type="entry name" value="RuvB-like helicase, domain II"/>
    <property type="match status" value="1"/>
</dbReference>
<protein>
    <recommendedName>
        <fullName evidence="2">DNA helicase</fullName>
        <ecNumber evidence="2">3.6.4.12</ecNumber>
    </recommendedName>
</protein>
<evidence type="ECO:0000259" key="8">
    <source>
        <dbReference type="SMART" id="SM00382"/>
    </source>
</evidence>
<keyword evidence="6" id="KW-0067">ATP-binding</keyword>
<dbReference type="GO" id="GO:0016787">
    <property type="term" value="F:hydrolase activity"/>
    <property type="evidence" value="ECO:0007669"/>
    <property type="project" value="UniProtKB-KW"/>
</dbReference>
<dbReference type="OMA" id="IINTEPY"/>
<keyword evidence="4" id="KW-0378">Hydrolase</keyword>
<dbReference type="InterPro" id="IPR027238">
    <property type="entry name" value="RuvB-like"/>
</dbReference>
<gene>
    <name evidence="9" type="ORF">HA336_06465</name>
</gene>
<keyword evidence="3" id="KW-0547">Nucleotide-binding</keyword>
<dbReference type="InterPro" id="IPR010339">
    <property type="entry name" value="TIP49_P-loop"/>
</dbReference>
<evidence type="ECO:0000256" key="5">
    <source>
        <dbReference type="ARBA" id="ARBA00022806"/>
    </source>
</evidence>
<evidence type="ECO:0000313" key="10">
    <source>
        <dbReference type="Proteomes" id="UP000619545"/>
    </source>
</evidence>
<keyword evidence="5 9" id="KW-0347">Helicase</keyword>
<dbReference type="EC" id="3.6.4.12" evidence="2"/>
<proteinExistence type="inferred from homology"/>
<comment type="similarity">
    <text evidence="1">Belongs to the RuvB family.</text>
</comment>
<accession>A0A832TB36</accession>
<comment type="caution">
    <text evidence="9">The sequence shown here is derived from an EMBL/GenBank/DDBJ whole genome shotgun (WGS) entry which is preliminary data.</text>
</comment>
<dbReference type="SUPFAM" id="SSF52540">
    <property type="entry name" value="P-loop containing nucleoside triphosphate hydrolases"/>
    <property type="match status" value="1"/>
</dbReference>
<feature type="region of interest" description="Disordered" evidence="7">
    <location>
        <begin position="1"/>
        <end position="26"/>
    </location>
</feature>
<dbReference type="FunFam" id="2.40.50.360:FF:000001">
    <property type="entry name" value="RuvB-like helicase"/>
    <property type="match status" value="1"/>
</dbReference>
<dbReference type="PANTHER" id="PTHR11093">
    <property type="entry name" value="RUVB-RELATED REPTIN AND PONTIN"/>
    <property type="match status" value="1"/>
</dbReference>
<dbReference type="Gene3D" id="3.40.50.300">
    <property type="entry name" value="P-loop containing nucleotide triphosphate hydrolases"/>
    <property type="match status" value="1"/>
</dbReference>
<dbReference type="EMBL" id="DUJS01000004">
    <property type="protein sequence ID" value="HII70856.1"/>
    <property type="molecule type" value="Genomic_DNA"/>
</dbReference>
<dbReference type="Proteomes" id="UP000619545">
    <property type="component" value="Unassembled WGS sequence"/>
</dbReference>
<sequence>MVEIKEIGEVSTEETSPGAHSHITGLGLDENLKAKPVGDGLVGQEEAREAAGIVVEMVKQGRRAGHGLLLVGPPGTGKTAIAYGIARELGEDVPFVSISGSEIYGTNLSKTEFLQQAIRRAIGVEFTETREVIEGKVESLEIERAKHPLSPYMEVPSGAIIELKTQDDHRRFKVPEEIAIQLVQAGVREGDVIQIDVESGHVTKLGRAKDALEEEEEELLGVHAVELPEGPVQKKKEIKRVVTLHDLDMANVRAGRLLGFREEEITDEIRQKVDERVQKMVDEGEASLVPGVLFIDEAHMLDIEAFAFLNRSLEEEIAPILVMATNRAMAKVRGTDEEAPHGIPGDLLDRMLIARTRPFERHEIHEIIGIRARVQDIQLTDEAHEYLTDLGEEKSIRYATRLLEPARIVAEKEGSEVVEKKHVERVEEVFTDVSDSVEYMERMRRELPVMKYLTG</sequence>
<reference evidence="9" key="1">
    <citation type="journal article" date="2020" name="bioRxiv">
        <title>A rank-normalized archaeal taxonomy based on genome phylogeny resolves widespread incomplete and uneven classifications.</title>
        <authorList>
            <person name="Rinke C."/>
            <person name="Chuvochina M."/>
            <person name="Mussig A.J."/>
            <person name="Chaumeil P.-A."/>
            <person name="Waite D.W."/>
            <person name="Whitman W.B."/>
            <person name="Parks D.H."/>
            <person name="Hugenholtz P."/>
        </authorList>
    </citation>
    <scope>NUCLEOTIDE SEQUENCE</scope>
    <source>
        <strain evidence="9">UBA8853</strain>
    </source>
</reference>
<dbReference type="GO" id="GO:0003678">
    <property type="term" value="F:DNA helicase activity"/>
    <property type="evidence" value="ECO:0007669"/>
    <property type="project" value="UniProtKB-EC"/>
</dbReference>
<dbReference type="RefSeq" id="WP_011018379.1">
    <property type="nucleotide sequence ID" value="NZ_DUJS01000004.1"/>
</dbReference>
<name>A0A832TB36_9EURY</name>
<dbReference type="SMART" id="SM00382">
    <property type="entry name" value="AAA"/>
    <property type="match status" value="1"/>
</dbReference>
<dbReference type="InterPro" id="IPR041048">
    <property type="entry name" value="RuvB-like_C"/>
</dbReference>
<dbReference type="GO" id="GO:0005524">
    <property type="term" value="F:ATP binding"/>
    <property type="evidence" value="ECO:0007669"/>
    <property type="project" value="UniProtKB-KW"/>
</dbReference>
<dbReference type="Pfam" id="PF06068">
    <property type="entry name" value="TIP49"/>
    <property type="match status" value="1"/>
</dbReference>
<dbReference type="InterPro" id="IPR027417">
    <property type="entry name" value="P-loop_NTPase"/>
</dbReference>
<dbReference type="GeneID" id="1477309"/>
<evidence type="ECO:0000256" key="3">
    <source>
        <dbReference type="ARBA" id="ARBA00022741"/>
    </source>
</evidence>
<dbReference type="InterPro" id="IPR042487">
    <property type="entry name" value="RuvBL1/2_DNA/RNA_bd_dom"/>
</dbReference>
<evidence type="ECO:0000256" key="4">
    <source>
        <dbReference type="ARBA" id="ARBA00022801"/>
    </source>
</evidence>
<feature type="domain" description="AAA+ ATPase" evidence="8">
    <location>
        <begin position="64"/>
        <end position="369"/>
    </location>
</feature>
<evidence type="ECO:0000256" key="1">
    <source>
        <dbReference type="ARBA" id="ARBA00007519"/>
    </source>
</evidence>
<evidence type="ECO:0000256" key="2">
    <source>
        <dbReference type="ARBA" id="ARBA00012551"/>
    </source>
</evidence>
<dbReference type="InterPro" id="IPR003593">
    <property type="entry name" value="AAA+_ATPase"/>
</dbReference>
<evidence type="ECO:0000256" key="7">
    <source>
        <dbReference type="SAM" id="MobiDB-lite"/>
    </source>
</evidence>
<dbReference type="Pfam" id="PF17856">
    <property type="entry name" value="TIP49_C"/>
    <property type="match status" value="1"/>
</dbReference>
<evidence type="ECO:0000313" key="9">
    <source>
        <dbReference type="EMBL" id="HII70856.1"/>
    </source>
</evidence>
<dbReference type="Gene3D" id="1.10.8.60">
    <property type="match status" value="1"/>
</dbReference>